<reference evidence="8 9" key="1">
    <citation type="submission" date="2019-11" db="EMBL/GenBank/DDBJ databases">
        <title>Comparative genomics of hydrocarbon-degrading Desulfosarcina strains.</title>
        <authorList>
            <person name="Watanabe M."/>
            <person name="Kojima H."/>
            <person name="Fukui M."/>
        </authorList>
    </citation>
    <scope>NUCLEOTIDE SEQUENCE [LARGE SCALE GENOMIC DNA]</scope>
    <source>
        <strain evidence="8 9">PP31</strain>
    </source>
</reference>
<dbReference type="CDD" id="cd00130">
    <property type="entry name" value="PAS"/>
    <property type="match status" value="2"/>
</dbReference>
<sequence length="341" mass="40174">MDRNRILQAPKMHGKPTYKELEQRIKELEIETRKHRALADAPFEAIFLSEQGICLDQNQAAEKMFGYSHAEAIGRHGTEWIAPEYRERVRTNMRTGYEKPYEVVALRKDGTTFPCEIQAQMIDREGISIRVTALRDITEKKEAEQILKDEIVRRRILVDQSRDGIVVIDQDGKVYEANRRFAAMLGYTVDEIQHLHVWDWDFQWSKARLLEKLRDVDDAGDHFETVHKRKDGSLYEVEISTNGAVYQNRKLVFCICRDITERKRSEEERKQLIQELQTALAEVKTLRGIIPICTQCKKIRDDDGYWQRVEQYIEERSDVLFTHGICDECAKRLYPWYEDES</sequence>
<dbReference type="InterPro" id="IPR001610">
    <property type="entry name" value="PAC"/>
</dbReference>
<proteinExistence type="predicted"/>
<dbReference type="Pfam" id="PF13426">
    <property type="entry name" value="PAS_9"/>
    <property type="match status" value="2"/>
</dbReference>
<dbReference type="InterPro" id="IPR000014">
    <property type="entry name" value="PAS"/>
</dbReference>
<dbReference type="InterPro" id="IPR035965">
    <property type="entry name" value="PAS-like_dom_sf"/>
</dbReference>
<dbReference type="OrthoDB" id="5420883at2"/>
<dbReference type="EC" id="2.7.13.3" evidence="2"/>
<dbReference type="KEGG" id="dwd:DSCW_28040"/>
<dbReference type="SMART" id="SM00086">
    <property type="entry name" value="PAC"/>
    <property type="match status" value="2"/>
</dbReference>
<name>A0A5K7ZH17_9BACT</name>
<keyword evidence="9" id="KW-1185">Reference proteome</keyword>
<evidence type="ECO:0000256" key="2">
    <source>
        <dbReference type="ARBA" id="ARBA00012438"/>
    </source>
</evidence>
<dbReference type="NCBIfam" id="TIGR00229">
    <property type="entry name" value="sensory_box"/>
    <property type="match status" value="2"/>
</dbReference>
<dbReference type="Proteomes" id="UP000427769">
    <property type="component" value="Chromosome"/>
</dbReference>
<comment type="catalytic activity">
    <reaction evidence="1">
        <text>ATP + protein L-histidine = ADP + protein N-phospho-L-histidine.</text>
        <dbReference type="EC" id="2.7.13.3"/>
    </reaction>
</comment>
<gene>
    <name evidence="8" type="ORF">DSCW_28040</name>
</gene>
<protein>
    <recommendedName>
        <fullName evidence="2">histidine kinase</fullName>
        <ecNumber evidence="2">2.7.13.3</ecNumber>
    </recommendedName>
</protein>
<keyword evidence="5" id="KW-0418">Kinase</keyword>
<dbReference type="PROSITE" id="PS50113">
    <property type="entry name" value="PAC"/>
    <property type="match status" value="1"/>
</dbReference>
<evidence type="ECO:0000259" key="7">
    <source>
        <dbReference type="PROSITE" id="PS50113"/>
    </source>
</evidence>
<dbReference type="PROSITE" id="PS50112">
    <property type="entry name" value="PAS"/>
    <property type="match status" value="2"/>
</dbReference>
<feature type="domain" description="PAS" evidence="6">
    <location>
        <begin position="30"/>
        <end position="100"/>
    </location>
</feature>
<dbReference type="GO" id="GO:0004673">
    <property type="term" value="F:protein histidine kinase activity"/>
    <property type="evidence" value="ECO:0007669"/>
    <property type="project" value="UniProtKB-EC"/>
</dbReference>
<keyword evidence="4" id="KW-0808">Transferase</keyword>
<evidence type="ECO:0000256" key="4">
    <source>
        <dbReference type="ARBA" id="ARBA00022679"/>
    </source>
</evidence>
<dbReference type="SUPFAM" id="SSF55785">
    <property type="entry name" value="PYP-like sensor domain (PAS domain)"/>
    <property type="match status" value="2"/>
</dbReference>
<evidence type="ECO:0000259" key="6">
    <source>
        <dbReference type="PROSITE" id="PS50112"/>
    </source>
</evidence>
<feature type="domain" description="PAS" evidence="6">
    <location>
        <begin position="157"/>
        <end position="192"/>
    </location>
</feature>
<dbReference type="SMART" id="SM00091">
    <property type="entry name" value="PAS"/>
    <property type="match status" value="2"/>
</dbReference>
<dbReference type="AlphaFoldDB" id="A0A5K7ZH17"/>
<dbReference type="PANTHER" id="PTHR43304">
    <property type="entry name" value="PHYTOCHROME-LIKE PROTEIN CPH1"/>
    <property type="match status" value="1"/>
</dbReference>
<evidence type="ECO:0000256" key="5">
    <source>
        <dbReference type="ARBA" id="ARBA00022777"/>
    </source>
</evidence>
<accession>A0A5K7ZH17</accession>
<dbReference type="InterPro" id="IPR000700">
    <property type="entry name" value="PAS-assoc_C"/>
</dbReference>
<evidence type="ECO:0000256" key="3">
    <source>
        <dbReference type="ARBA" id="ARBA00022553"/>
    </source>
</evidence>
<keyword evidence="3" id="KW-0597">Phosphoprotein</keyword>
<dbReference type="PANTHER" id="PTHR43304:SF1">
    <property type="entry name" value="PAC DOMAIN-CONTAINING PROTEIN"/>
    <property type="match status" value="1"/>
</dbReference>
<evidence type="ECO:0000256" key="1">
    <source>
        <dbReference type="ARBA" id="ARBA00000085"/>
    </source>
</evidence>
<evidence type="ECO:0000313" key="9">
    <source>
        <dbReference type="Proteomes" id="UP000427769"/>
    </source>
</evidence>
<organism evidence="8 9">
    <name type="scientific">Desulfosarcina widdelii</name>
    <dbReference type="NCBI Taxonomy" id="947919"/>
    <lineage>
        <taxon>Bacteria</taxon>
        <taxon>Pseudomonadati</taxon>
        <taxon>Thermodesulfobacteriota</taxon>
        <taxon>Desulfobacteria</taxon>
        <taxon>Desulfobacterales</taxon>
        <taxon>Desulfosarcinaceae</taxon>
        <taxon>Desulfosarcina</taxon>
    </lineage>
</organism>
<dbReference type="EMBL" id="AP021875">
    <property type="protein sequence ID" value="BBO75387.1"/>
    <property type="molecule type" value="Genomic_DNA"/>
</dbReference>
<dbReference type="InterPro" id="IPR052162">
    <property type="entry name" value="Sensor_kinase/Photoreceptor"/>
</dbReference>
<evidence type="ECO:0000313" key="8">
    <source>
        <dbReference type="EMBL" id="BBO75387.1"/>
    </source>
</evidence>
<dbReference type="Gene3D" id="3.30.450.20">
    <property type="entry name" value="PAS domain"/>
    <property type="match status" value="2"/>
</dbReference>
<feature type="domain" description="PAC" evidence="7">
    <location>
        <begin position="99"/>
        <end position="149"/>
    </location>
</feature>